<reference evidence="1" key="1">
    <citation type="submission" date="2021-01" db="EMBL/GenBank/DDBJ databases">
        <authorList>
            <person name="Corre E."/>
            <person name="Pelletier E."/>
            <person name="Niang G."/>
            <person name="Scheremetjew M."/>
            <person name="Finn R."/>
            <person name="Kale V."/>
            <person name="Holt S."/>
            <person name="Cochrane G."/>
            <person name="Meng A."/>
            <person name="Brown T."/>
            <person name="Cohen L."/>
        </authorList>
    </citation>
    <scope>NUCLEOTIDE SEQUENCE</scope>
    <source>
        <strain evidence="1">CCMP722</strain>
    </source>
</reference>
<gene>
    <name evidence="1" type="ORF">POBO1169_LOCUS11875</name>
</gene>
<organism evidence="1">
    <name type="scientific">Pyramimonas obovata</name>
    <dbReference type="NCBI Taxonomy" id="1411642"/>
    <lineage>
        <taxon>Eukaryota</taxon>
        <taxon>Viridiplantae</taxon>
        <taxon>Chlorophyta</taxon>
        <taxon>Pyramimonadophyceae</taxon>
        <taxon>Pyramimonadales</taxon>
        <taxon>Pyramimonadaceae</taxon>
        <taxon>Pyramimonas</taxon>
        <taxon>Pyramimonas incertae sedis</taxon>
    </lineage>
</organism>
<sequence>MASTRLRDAACWPKVWLFARKLLTMHPDEAIGGAVPVRWNADMARWTAGNRHRPVAHLLIGRPLRVTAKSKQVVSWAEEDDGVKTPRKLAHLVADPAAEQ</sequence>
<dbReference type="EMBL" id="HBFA01023331">
    <property type="protein sequence ID" value="CAD8673640.1"/>
    <property type="molecule type" value="Transcribed_RNA"/>
</dbReference>
<name>A0A7S0WMS1_9CHLO</name>
<protein>
    <submittedName>
        <fullName evidence="1">Uncharacterized protein</fullName>
    </submittedName>
</protein>
<accession>A0A7S0WMS1</accession>
<dbReference type="AlphaFoldDB" id="A0A7S0WMS1"/>
<evidence type="ECO:0000313" key="1">
    <source>
        <dbReference type="EMBL" id="CAD8673640.1"/>
    </source>
</evidence>
<proteinExistence type="predicted"/>